<keyword evidence="4" id="KW-1185">Reference proteome</keyword>
<dbReference type="Gene3D" id="3.40.50.150">
    <property type="entry name" value="Vaccinia Virus protein VP39"/>
    <property type="match status" value="1"/>
</dbReference>
<dbReference type="RefSeq" id="WP_336351847.1">
    <property type="nucleotide sequence ID" value="NZ_JAZAQL010000004.1"/>
</dbReference>
<reference evidence="3 4" key="1">
    <citation type="journal article" date="2019" name="Int. J. Syst. Evol. Microbiol.">
        <title>The Global Catalogue of Microorganisms (GCM) 10K type strain sequencing project: providing services to taxonomists for standard genome sequencing and annotation.</title>
        <authorList>
            <consortium name="The Broad Institute Genomics Platform"/>
            <consortium name="The Broad Institute Genome Sequencing Center for Infectious Disease"/>
            <person name="Wu L."/>
            <person name="Ma J."/>
        </authorList>
    </citation>
    <scope>NUCLEOTIDE SEQUENCE [LARGE SCALE GENOMIC DNA]</scope>
    <source>
        <strain evidence="3 4">GX26</strain>
    </source>
</reference>
<feature type="domain" description="CBS" evidence="2">
    <location>
        <begin position="249"/>
        <end position="311"/>
    </location>
</feature>
<evidence type="ECO:0000259" key="2">
    <source>
        <dbReference type="PROSITE" id="PS51371"/>
    </source>
</evidence>
<dbReference type="EMBL" id="JBHSXN010000004">
    <property type="protein sequence ID" value="MFC6954905.1"/>
    <property type="molecule type" value="Genomic_DNA"/>
</dbReference>
<dbReference type="AlphaFoldDB" id="A0ABD5VL26"/>
<protein>
    <submittedName>
        <fullName evidence="3">CBS domain-containing protein</fullName>
    </submittedName>
</protein>
<dbReference type="PRINTS" id="PR00507">
    <property type="entry name" value="N12N6MTFRASE"/>
</dbReference>
<comment type="caution">
    <text evidence="3">The sequence shown here is derived from an EMBL/GenBank/DDBJ whole genome shotgun (WGS) entry which is preliminary data.</text>
</comment>
<dbReference type="SUPFAM" id="SSF54631">
    <property type="entry name" value="CBS-domain pair"/>
    <property type="match status" value="1"/>
</dbReference>
<evidence type="ECO:0000313" key="4">
    <source>
        <dbReference type="Proteomes" id="UP001596395"/>
    </source>
</evidence>
<dbReference type="Proteomes" id="UP001596395">
    <property type="component" value="Unassembled WGS sequence"/>
</dbReference>
<dbReference type="Pfam" id="PF00571">
    <property type="entry name" value="CBS"/>
    <property type="match status" value="1"/>
</dbReference>
<dbReference type="PROSITE" id="PS51371">
    <property type="entry name" value="CBS"/>
    <property type="match status" value="1"/>
</dbReference>
<dbReference type="InterPro" id="IPR046342">
    <property type="entry name" value="CBS_dom_sf"/>
</dbReference>
<name>A0ABD5VL26_9EURY</name>
<dbReference type="Gene3D" id="3.10.580.10">
    <property type="entry name" value="CBS-domain"/>
    <property type="match status" value="1"/>
</dbReference>
<proteinExistence type="predicted"/>
<dbReference type="SUPFAM" id="SSF53335">
    <property type="entry name" value="S-adenosyl-L-methionine-dependent methyltransferases"/>
    <property type="match status" value="1"/>
</dbReference>
<gene>
    <name evidence="3" type="ORF">ACFQGB_18715</name>
</gene>
<accession>A0ABD5VL26</accession>
<evidence type="ECO:0000256" key="1">
    <source>
        <dbReference type="PROSITE-ProRule" id="PRU00703"/>
    </source>
</evidence>
<dbReference type="InterPro" id="IPR000644">
    <property type="entry name" value="CBS_dom"/>
</dbReference>
<dbReference type="InterPro" id="IPR029063">
    <property type="entry name" value="SAM-dependent_MTases_sf"/>
</dbReference>
<sequence>MRDPKAPESVGQVPTDVADEMVRRLFADGTPDPDERILFPGVGRGELVEAVSRYCDRHDLDFPESVALETNEGLVEEVQELFDELPLDIRHLDFLGSLPDLGEFEYILSDPPVARLRDLSPEVREDLAMRFDTISADEPGRDEDLYLAFFEQGLGMLAREGRLVFVTPDFTSKRGHSAIPELKRRLTTFHIEDIDASPVESPYDQIELDVVITTVAHAEPDPEYASEVDFDGVQEALTVPYDIGVADIMTQGPMSFYPDDDVHDVYLSLVKNDYDAAPVRERDSKVCLGLVSKADLTGADTGTLADGYIKEIKESLLVPVTSSFDETLDRLRERRFCLVGPKDDVRGIVTRFDLNSMEVYFHLYAKFARFEIGLRNAIRDYGIDWEDALMDAGISWNDVKERSEKYSEKSEVAQDVLDILLLSDLIKIVENSMIQEEIGFNQSNLGIRPSTINDLRVSVAHYQPLIHTMDTTSWTKQRTTGDFTEIYEALNGCLESIENQNYV</sequence>
<keyword evidence="1" id="KW-0129">CBS domain</keyword>
<evidence type="ECO:0000313" key="3">
    <source>
        <dbReference type="EMBL" id="MFC6954905.1"/>
    </source>
</evidence>
<organism evidence="3 4">
    <name type="scientific">Halorubellus litoreus</name>
    <dbReference type="NCBI Taxonomy" id="755308"/>
    <lineage>
        <taxon>Archaea</taxon>
        <taxon>Methanobacteriati</taxon>
        <taxon>Methanobacteriota</taxon>
        <taxon>Stenosarchaea group</taxon>
        <taxon>Halobacteria</taxon>
        <taxon>Halobacteriales</taxon>
        <taxon>Halorubellaceae</taxon>
        <taxon>Halorubellus</taxon>
    </lineage>
</organism>